<reference evidence="1 2" key="1">
    <citation type="submission" date="2015-01" db="EMBL/GenBank/DDBJ databases">
        <title>Evolution of Trichinella species and genotypes.</title>
        <authorList>
            <person name="Korhonen P.K."/>
            <person name="Edoardo P."/>
            <person name="Giuseppe L.R."/>
            <person name="Gasser R.B."/>
        </authorList>
    </citation>
    <scope>NUCLEOTIDE SEQUENCE [LARGE SCALE GENOMIC DNA]</scope>
    <source>
        <strain evidence="1">ISS13</strain>
    </source>
</reference>
<name>A0A0V1DXS5_TRIPS</name>
<sequence>MYSKMKAKYMDAREPFKKLFDWNKVHVVANQYWDAQFKITFGMEPPFRVKSYILPQRFLEYIATVEDIQRFQAEDESGDKAFSDKDEEHEYEECAADGEAAVSHQCKAFIKVQKTGAYNIKRSTKFMTAPVHPENSYAPPLQMRNVPSQGVEDNIRAWLNQVAHEELMQPFSIRNIWIFQSLMQCA</sequence>
<dbReference type="AlphaFoldDB" id="A0A0V1DXS5"/>
<evidence type="ECO:0000313" key="2">
    <source>
        <dbReference type="Proteomes" id="UP000054632"/>
    </source>
</evidence>
<dbReference type="Proteomes" id="UP000054632">
    <property type="component" value="Unassembled WGS sequence"/>
</dbReference>
<evidence type="ECO:0000313" key="1">
    <source>
        <dbReference type="EMBL" id="KRY66346.1"/>
    </source>
</evidence>
<dbReference type="EMBL" id="JYDR01000173">
    <property type="protein sequence ID" value="KRY66346.1"/>
    <property type="molecule type" value="Genomic_DNA"/>
</dbReference>
<gene>
    <name evidence="1" type="ORF">T4A_1418</name>
</gene>
<accession>A0A0V1DXS5</accession>
<organism evidence="1 2">
    <name type="scientific">Trichinella pseudospiralis</name>
    <name type="common">Parasitic roundworm</name>
    <dbReference type="NCBI Taxonomy" id="6337"/>
    <lineage>
        <taxon>Eukaryota</taxon>
        <taxon>Metazoa</taxon>
        <taxon>Ecdysozoa</taxon>
        <taxon>Nematoda</taxon>
        <taxon>Enoplea</taxon>
        <taxon>Dorylaimia</taxon>
        <taxon>Trichinellida</taxon>
        <taxon>Trichinellidae</taxon>
        <taxon>Trichinella</taxon>
    </lineage>
</organism>
<protein>
    <submittedName>
        <fullName evidence="1">Uncharacterized protein</fullName>
    </submittedName>
</protein>
<comment type="caution">
    <text evidence="1">The sequence shown here is derived from an EMBL/GenBank/DDBJ whole genome shotgun (WGS) entry which is preliminary data.</text>
</comment>
<proteinExistence type="predicted"/>